<reference evidence="2" key="2">
    <citation type="submission" date="2020-12" db="EMBL/GenBank/DDBJ databases">
        <authorList>
            <person name="Kanost M."/>
        </authorList>
    </citation>
    <scope>NUCLEOTIDE SEQUENCE</scope>
</reference>
<evidence type="ECO:0000313" key="2">
    <source>
        <dbReference type="EMBL" id="KAG6442510.1"/>
    </source>
</evidence>
<comment type="caution">
    <text evidence="2">The sequence shown here is derived from an EMBL/GenBank/DDBJ whole genome shotgun (WGS) entry which is preliminary data.</text>
</comment>
<keyword evidence="3" id="KW-1185">Reference proteome</keyword>
<name>A0A921YNV0_MANSE</name>
<organism evidence="2 3">
    <name type="scientific">Manduca sexta</name>
    <name type="common">Tobacco hawkmoth</name>
    <name type="synonym">Tobacco hornworm</name>
    <dbReference type="NCBI Taxonomy" id="7130"/>
    <lineage>
        <taxon>Eukaryota</taxon>
        <taxon>Metazoa</taxon>
        <taxon>Ecdysozoa</taxon>
        <taxon>Arthropoda</taxon>
        <taxon>Hexapoda</taxon>
        <taxon>Insecta</taxon>
        <taxon>Pterygota</taxon>
        <taxon>Neoptera</taxon>
        <taxon>Endopterygota</taxon>
        <taxon>Lepidoptera</taxon>
        <taxon>Glossata</taxon>
        <taxon>Ditrysia</taxon>
        <taxon>Bombycoidea</taxon>
        <taxon>Sphingidae</taxon>
        <taxon>Sphinginae</taxon>
        <taxon>Sphingini</taxon>
        <taxon>Manduca</taxon>
    </lineage>
</organism>
<dbReference type="EMBL" id="JH668294">
    <property type="protein sequence ID" value="KAG6442510.1"/>
    <property type="molecule type" value="Genomic_DNA"/>
</dbReference>
<dbReference type="AlphaFoldDB" id="A0A921YNV0"/>
<protein>
    <submittedName>
        <fullName evidence="2">Uncharacterized protein</fullName>
    </submittedName>
</protein>
<reference evidence="2" key="1">
    <citation type="journal article" date="2016" name="Insect Biochem. Mol. Biol.">
        <title>Multifaceted biological insights from a draft genome sequence of the tobacco hornworm moth, Manduca sexta.</title>
        <authorList>
            <person name="Kanost M.R."/>
            <person name="Arrese E.L."/>
            <person name="Cao X."/>
            <person name="Chen Y.R."/>
            <person name="Chellapilla S."/>
            <person name="Goldsmith M.R."/>
            <person name="Grosse-Wilde E."/>
            <person name="Heckel D.G."/>
            <person name="Herndon N."/>
            <person name="Jiang H."/>
            <person name="Papanicolaou A."/>
            <person name="Qu J."/>
            <person name="Soulages J.L."/>
            <person name="Vogel H."/>
            <person name="Walters J."/>
            <person name="Waterhouse R.M."/>
            <person name="Ahn S.J."/>
            <person name="Almeida F.C."/>
            <person name="An C."/>
            <person name="Aqrawi P."/>
            <person name="Bretschneider A."/>
            <person name="Bryant W.B."/>
            <person name="Bucks S."/>
            <person name="Chao H."/>
            <person name="Chevignon G."/>
            <person name="Christen J.M."/>
            <person name="Clarke D.F."/>
            <person name="Dittmer N.T."/>
            <person name="Ferguson L.C.F."/>
            <person name="Garavelou S."/>
            <person name="Gordon K.H.J."/>
            <person name="Gunaratna R.T."/>
            <person name="Han Y."/>
            <person name="Hauser F."/>
            <person name="He Y."/>
            <person name="Heidel-Fischer H."/>
            <person name="Hirsh A."/>
            <person name="Hu Y."/>
            <person name="Jiang H."/>
            <person name="Kalra D."/>
            <person name="Klinner C."/>
            <person name="Konig C."/>
            <person name="Kovar C."/>
            <person name="Kroll A.R."/>
            <person name="Kuwar S.S."/>
            <person name="Lee S.L."/>
            <person name="Lehman R."/>
            <person name="Li K."/>
            <person name="Li Z."/>
            <person name="Liang H."/>
            <person name="Lovelace S."/>
            <person name="Lu Z."/>
            <person name="Mansfield J.H."/>
            <person name="McCulloch K.J."/>
            <person name="Mathew T."/>
            <person name="Morton B."/>
            <person name="Muzny D.M."/>
            <person name="Neunemann D."/>
            <person name="Ongeri F."/>
            <person name="Pauchet Y."/>
            <person name="Pu L.L."/>
            <person name="Pyrousis I."/>
            <person name="Rao X.J."/>
            <person name="Redding A."/>
            <person name="Roesel C."/>
            <person name="Sanchez-Gracia A."/>
            <person name="Schaack S."/>
            <person name="Shukla A."/>
            <person name="Tetreau G."/>
            <person name="Wang Y."/>
            <person name="Xiong G.H."/>
            <person name="Traut W."/>
            <person name="Walsh T.K."/>
            <person name="Worley K.C."/>
            <person name="Wu D."/>
            <person name="Wu W."/>
            <person name="Wu Y.Q."/>
            <person name="Zhang X."/>
            <person name="Zou Z."/>
            <person name="Zucker H."/>
            <person name="Briscoe A.D."/>
            <person name="Burmester T."/>
            <person name="Clem R.J."/>
            <person name="Feyereisen R."/>
            <person name="Grimmelikhuijzen C.J.P."/>
            <person name="Hamodrakas S.J."/>
            <person name="Hansson B.S."/>
            <person name="Huguet E."/>
            <person name="Jermiin L.S."/>
            <person name="Lan Q."/>
            <person name="Lehman H.K."/>
            <person name="Lorenzen M."/>
            <person name="Merzendorfer H."/>
            <person name="Michalopoulos I."/>
            <person name="Morton D.B."/>
            <person name="Muthukrishnan S."/>
            <person name="Oakeshott J.G."/>
            <person name="Palmer W."/>
            <person name="Park Y."/>
            <person name="Passarelli A.L."/>
            <person name="Rozas J."/>
            <person name="Schwartz L.M."/>
            <person name="Smith W."/>
            <person name="Southgate A."/>
            <person name="Vilcinskas A."/>
            <person name="Vogt R."/>
            <person name="Wang P."/>
            <person name="Werren J."/>
            <person name="Yu X.Q."/>
            <person name="Zhou J.J."/>
            <person name="Brown S.J."/>
            <person name="Scherer S.E."/>
            <person name="Richards S."/>
            <person name="Blissard G.W."/>
        </authorList>
    </citation>
    <scope>NUCLEOTIDE SEQUENCE</scope>
</reference>
<feature type="compositionally biased region" description="Basic and acidic residues" evidence="1">
    <location>
        <begin position="64"/>
        <end position="82"/>
    </location>
</feature>
<dbReference type="InterPro" id="IPR031389">
    <property type="entry name" value="RBIS"/>
</dbReference>
<accession>A0A921YNV0</accession>
<dbReference type="GO" id="GO:0042254">
    <property type="term" value="P:ribosome biogenesis"/>
    <property type="evidence" value="ECO:0007669"/>
    <property type="project" value="InterPro"/>
</dbReference>
<proteinExistence type="predicted"/>
<sequence>MGKNKNKKRGPAANVFKVAGAKSLKKTKAKPVNLGLKNIKQKVSDIDKEFVEITKNPKPSQPKNEVKGPTKKIENPVSKEEMTDTAEQINKMDL</sequence>
<feature type="region of interest" description="Disordered" evidence="1">
    <location>
        <begin position="54"/>
        <end position="94"/>
    </location>
</feature>
<evidence type="ECO:0000256" key="1">
    <source>
        <dbReference type="SAM" id="MobiDB-lite"/>
    </source>
</evidence>
<dbReference type="Proteomes" id="UP000791440">
    <property type="component" value="Unassembled WGS sequence"/>
</dbReference>
<dbReference type="Pfam" id="PF15679">
    <property type="entry name" value="DUF4665"/>
    <property type="match status" value="1"/>
</dbReference>
<gene>
    <name evidence="2" type="ORF">O3G_MSEX002411</name>
</gene>
<evidence type="ECO:0000313" key="3">
    <source>
        <dbReference type="Proteomes" id="UP000791440"/>
    </source>
</evidence>